<evidence type="ECO:0000313" key="1">
    <source>
        <dbReference type="EMBL" id="KGM93400.1"/>
    </source>
</evidence>
<gene>
    <name evidence="1" type="ORF">Z955_15175</name>
</gene>
<dbReference type="Proteomes" id="UP000030014">
    <property type="component" value="Unassembled WGS sequence"/>
</dbReference>
<name>A0A0A0I186_CLOBO</name>
<proteinExistence type="predicted"/>
<protein>
    <submittedName>
        <fullName evidence="1">Uncharacterized protein</fullName>
    </submittedName>
</protein>
<dbReference type="EMBL" id="JDRY01000170">
    <property type="protein sequence ID" value="KGM93400.1"/>
    <property type="molecule type" value="Genomic_DNA"/>
</dbReference>
<reference evidence="1 2" key="1">
    <citation type="submission" date="2014-01" db="EMBL/GenBank/DDBJ databases">
        <title>Plasmidome dynamics in the species complex Clostridium novyi sensu lato converts strains of independent lineages into distinctly different pathogens.</title>
        <authorList>
            <person name="Skarin H."/>
            <person name="Segerman B."/>
        </authorList>
    </citation>
    <scope>NUCLEOTIDE SEQUENCE [LARGE SCALE GENOMIC DNA]</scope>
    <source>
        <strain evidence="1 2">DC5</strain>
    </source>
</reference>
<sequence>MKFKKYLIKQTNQYYSLKSSFYELGQPSNNEEKERFYKENGIDNLNTLVEKKNSKSVNLKLDKNDIYKTVIPIDFNEITDKIEYIDEDNKKEIKYNTEEYKLLDLVKKKIGSKFEIGKWEEK</sequence>
<dbReference type="AlphaFoldDB" id="A0A0A0I186"/>
<comment type="caution">
    <text evidence="1">The sequence shown here is derived from an EMBL/GenBank/DDBJ whole genome shotgun (WGS) entry which is preliminary data.</text>
</comment>
<evidence type="ECO:0000313" key="2">
    <source>
        <dbReference type="Proteomes" id="UP000030014"/>
    </source>
</evidence>
<organism evidence="1 2">
    <name type="scientific">Clostridium botulinum C/D str. DC5</name>
    <dbReference type="NCBI Taxonomy" id="1443128"/>
    <lineage>
        <taxon>Bacteria</taxon>
        <taxon>Bacillati</taxon>
        <taxon>Bacillota</taxon>
        <taxon>Clostridia</taxon>
        <taxon>Eubacteriales</taxon>
        <taxon>Clostridiaceae</taxon>
        <taxon>Clostridium</taxon>
    </lineage>
</organism>
<accession>A0A0A0I186</accession>